<reference evidence="2" key="2">
    <citation type="journal article" date="2021" name="PeerJ">
        <title>Extensive microbial diversity within the chicken gut microbiome revealed by metagenomics and culture.</title>
        <authorList>
            <person name="Gilroy R."/>
            <person name="Ravi A."/>
            <person name="Getino M."/>
            <person name="Pursley I."/>
            <person name="Horton D.L."/>
            <person name="Alikhan N.F."/>
            <person name="Baker D."/>
            <person name="Gharbi K."/>
            <person name="Hall N."/>
            <person name="Watson M."/>
            <person name="Adriaenssens E.M."/>
            <person name="Foster-Nyarko E."/>
            <person name="Jarju S."/>
            <person name="Secka A."/>
            <person name="Antonio M."/>
            <person name="Oren A."/>
            <person name="Chaudhuri R.R."/>
            <person name="La Ragione R."/>
            <person name="Hildebrand F."/>
            <person name="Pallen M.J."/>
        </authorList>
    </citation>
    <scope>NUCLEOTIDE SEQUENCE</scope>
    <source>
        <strain evidence="2">21143</strain>
    </source>
</reference>
<dbReference type="InterPro" id="IPR045736">
    <property type="entry name" value="START_2"/>
</dbReference>
<reference evidence="2" key="1">
    <citation type="submission" date="2020-10" db="EMBL/GenBank/DDBJ databases">
        <authorList>
            <person name="Gilroy R."/>
        </authorList>
    </citation>
    <scope>NUCLEOTIDE SEQUENCE</scope>
    <source>
        <strain evidence="2">21143</strain>
    </source>
</reference>
<dbReference type="InterPro" id="IPR023393">
    <property type="entry name" value="START-like_dom_sf"/>
</dbReference>
<sequence>MVKEKVTIEYCLNNASPNSVWDFISSANGLADWFADKVDCNGRTYTFHWAASQQTARQTGYLNGVFVRFKWTDEEDPKAFFEFRINVDELTSNVTLEITDFTLPEEKQECVDLWNEQISTLRRKLGS</sequence>
<protein>
    <recommendedName>
        <fullName evidence="1">START-like domain-containing protein</fullName>
    </recommendedName>
</protein>
<feature type="domain" description="START-like" evidence="1">
    <location>
        <begin position="3"/>
        <end position="126"/>
    </location>
</feature>
<comment type="caution">
    <text evidence="2">The sequence shown here is derived from an EMBL/GenBank/DDBJ whole genome shotgun (WGS) entry which is preliminary data.</text>
</comment>
<dbReference type="Pfam" id="PF19569">
    <property type="entry name" value="START_2"/>
    <property type="match status" value="1"/>
</dbReference>
<name>A0A9D1KDL7_9BACT</name>
<dbReference type="EMBL" id="DVKT01000036">
    <property type="protein sequence ID" value="HIT39341.1"/>
    <property type="molecule type" value="Genomic_DNA"/>
</dbReference>
<accession>A0A9D1KDL7</accession>
<organism evidence="2 3">
    <name type="scientific">Candidatus Caccoplasma intestinavium</name>
    <dbReference type="NCBI Taxonomy" id="2840716"/>
    <lineage>
        <taxon>Bacteria</taxon>
        <taxon>Pseudomonadati</taxon>
        <taxon>Bacteroidota</taxon>
        <taxon>Bacteroidia</taxon>
        <taxon>Bacteroidales</taxon>
        <taxon>Bacteroidaceae</taxon>
        <taxon>Bacteroidaceae incertae sedis</taxon>
        <taxon>Candidatus Caccoplasma</taxon>
    </lineage>
</organism>
<dbReference type="Gene3D" id="3.30.530.20">
    <property type="match status" value="1"/>
</dbReference>
<proteinExistence type="predicted"/>
<dbReference type="Proteomes" id="UP000886722">
    <property type="component" value="Unassembled WGS sequence"/>
</dbReference>
<evidence type="ECO:0000259" key="1">
    <source>
        <dbReference type="Pfam" id="PF19569"/>
    </source>
</evidence>
<evidence type="ECO:0000313" key="3">
    <source>
        <dbReference type="Proteomes" id="UP000886722"/>
    </source>
</evidence>
<dbReference type="SUPFAM" id="SSF55961">
    <property type="entry name" value="Bet v1-like"/>
    <property type="match status" value="1"/>
</dbReference>
<gene>
    <name evidence="2" type="ORF">IAD06_04830</name>
</gene>
<evidence type="ECO:0000313" key="2">
    <source>
        <dbReference type="EMBL" id="HIT39341.1"/>
    </source>
</evidence>
<dbReference type="AlphaFoldDB" id="A0A9D1KDL7"/>